<evidence type="ECO:0000313" key="3">
    <source>
        <dbReference type="Proteomes" id="UP001208570"/>
    </source>
</evidence>
<organism evidence="2 3">
    <name type="scientific">Paralvinella palmiformis</name>
    <dbReference type="NCBI Taxonomy" id="53620"/>
    <lineage>
        <taxon>Eukaryota</taxon>
        <taxon>Metazoa</taxon>
        <taxon>Spiralia</taxon>
        <taxon>Lophotrochozoa</taxon>
        <taxon>Annelida</taxon>
        <taxon>Polychaeta</taxon>
        <taxon>Sedentaria</taxon>
        <taxon>Canalipalpata</taxon>
        <taxon>Terebellida</taxon>
        <taxon>Terebelliformia</taxon>
        <taxon>Alvinellidae</taxon>
        <taxon>Paralvinella</taxon>
    </lineage>
</organism>
<protein>
    <recommendedName>
        <fullName evidence="1">Rhodanese domain-containing protein</fullName>
    </recommendedName>
</protein>
<evidence type="ECO:0000313" key="2">
    <source>
        <dbReference type="EMBL" id="KAK2141821.1"/>
    </source>
</evidence>
<dbReference type="GO" id="GO:0005737">
    <property type="term" value="C:cytoplasm"/>
    <property type="evidence" value="ECO:0007669"/>
    <property type="project" value="TreeGrafter"/>
</dbReference>
<dbReference type="SMART" id="SM00450">
    <property type="entry name" value="RHOD"/>
    <property type="match status" value="1"/>
</dbReference>
<dbReference type="EMBL" id="JAODUP010001035">
    <property type="protein sequence ID" value="KAK2141821.1"/>
    <property type="molecule type" value="Genomic_DNA"/>
</dbReference>
<dbReference type="PROSITE" id="PS50206">
    <property type="entry name" value="RHODANESE_3"/>
    <property type="match status" value="1"/>
</dbReference>
<keyword evidence="3" id="KW-1185">Reference proteome</keyword>
<dbReference type="InterPro" id="IPR036873">
    <property type="entry name" value="Rhodanese-like_dom_sf"/>
</dbReference>
<dbReference type="GO" id="GO:0005634">
    <property type="term" value="C:nucleus"/>
    <property type="evidence" value="ECO:0007669"/>
    <property type="project" value="TreeGrafter"/>
</dbReference>
<dbReference type="PANTHER" id="PTHR10828">
    <property type="entry name" value="M-PHASE INDUCER PHOSPHATASE DUAL SPECIFICITY PHOSPHATASE CDC25"/>
    <property type="match status" value="1"/>
</dbReference>
<sequence length="186" mass="20675">MAESLRFRLVKSLIGRKFPTVKGVSTQTVHFWKFGTASSPETNKHADDIGKLVILDARGPEEYAVSHILDAINVHQGAKLTDVENTASLLKQNEQLGKQSVVCYCAVGFRGSTYAKALSQYLEKENPELLKTVQVYNMEGGLFKWANEGKPMIDHKNRSTTKAHPHYELIGKILLSGNIMALHPEP</sequence>
<dbReference type="InterPro" id="IPR001763">
    <property type="entry name" value="Rhodanese-like_dom"/>
</dbReference>
<name>A0AAD9MS45_9ANNE</name>
<comment type="caution">
    <text evidence="2">The sequence shown here is derived from an EMBL/GenBank/DDBJ whole genome shotgun (WGS) entry which is preliminary data.</text>
</comment>
<dbReference type="SUPFAM" id="SSF52821">
    <property type="entry name" value="Rhodanese/Cell cycle control phosphatase"/>
    <property type="match status" value="1"/>
</dbReference>
<dbReference type="GO" id="GO:0004725">
    <property type="term" value="F:protein tyrosine phosphatase activity"/>
    <property type="evidence" value="ECO:0007669"/>
    <property type="project" value="TreeGrafter"/>
</dbReference>
<dbReference type="Pfam" id="PF00581">
    <property type="entry name" value="Rhodanese"/>
    <property type="match status" value="1"/>
</dbReference>
<reference evidence="2" key="1">
    <citation type="journal article" date="2023" name="Mol. Biol. Evol.">
        <title>Third-Generation Sequencing Reveals the Adaptive Role of the Epigenome in Three Deep-Sea Polychaetes.</title>
        <authorList>
            <person name="Perez M."/>
            <person name="Aroh O."/>
            <person name="Sun Y."/>
            <person name="Lan Y."/>
            <person name="Juniper S.K."/>
            <person name="Young C.R."/>
            <person name="Angers B."/>
            <person name="Qian P.Y."/>
        </authorList>
    </citation>
    <scope>NUCLEOTIDE SEQUENCE</scope>
    <source>
        <strain evidence="2">P08H-3</strain>
    </source>
</reference>
<dbReference type="CDD" id="cd00158">
    <property type="entry name" value="RHOD"/>
    <property type="match status" value="1"/>
</dbReference>
<gene>
    <name evidence="2" type="ORF">LSH36_1035g01030</name>
</gene>
<accession>A0AAD9MS45</accession>
<dbReference type="Proteomes" id="UP001208570">
    <property type="component" value="Unassembled WGS sequence"/>
</dbReference>
<dbReference type="Gene3D" id="3.40.250.10">
    <property type="entry name" value="Rhodanese-like domain"/>
    <property type="match status" value="1"/>
</dbReference>
<feature type="domain" description="Rhodanese" evidence="1">
    <location>
        <begin position="48"/>
        <end position="154"/>
    </location>
</feature>
<proteinExistence type="predicted"/>
<dbReference type="AlphaFoldDB" id="A0AAD9MS45"/>
<dbReference type="PANTHER" id="PTHR10828:SF38">
    <property type="entry name" value="ARSENICAL-RESISTANCE PROTEIN 2-RELATED"/>
    <property type="match status" value="1"/>
</dbReference>
<evidence type="ECO:0000259" key="1">
    <source>
        <dbReference type="PROSITE" id="PS50206"/>
    </source>
</evidence>